<keyword evidence="2" id="KW-1185">Reference proteome</keyword>
<name>A0A9N8DPJ1_9STRA</name>
<accession>A0A9N8DPJ1</accession>
<dbReference type="EMBL" id="CAICTM010000264">
    <property type="protein sequence ID" value="CAB9506392.1"/>
    <property type="molecule type" value="Genomic_DNA"/>
</dbReference>
<reference evidence="1" key="1">
    <citation type="submission" date="2020-06" db="EMBL/GenBank/DDBJ databases">
        <authorList>
            <consortium name="Plant Systems Biology data submission"/>
        </authorList>
    </citation>
    <scope>NUCLEOTIDE SEQUENCE</scope>
    <source>
        <strain evidence="1">D6</strain>
    </source>
</reference>
<gene>
    <name evidence="1" type="ORF">SEMRO_265_G102860.1</name>
</gene>
<comment type="caution">
    <text evidence="1">The sequence shown here is derived from an EMBL/GenBank/DDBJ whole genome shotgun (WGS) entry which is preliminary data.</text>
</comment>
<protein>
    <submittedName>
        <fullName evidence="1">Uncharacterized protein</fullName>
    </submittedName>
</protein>
<evidence type="ECO:0000313" key="1">
    <source>
        <dbReference type="EMBL" id="CAB9506392.1"/>
    </source>
</evidence>
<sequence>MSNINSSNRFPLEGLDLIISSSKKTTASPATEALHEQLTVAKRRKLNSNGDSALSMTQLHSSLPSSFVYHNSDHISFLQQDAPFPTIDFDSSFGLNDDEDHSDLSDSSIKSLLGSSSLSSCGRRKTCLASSSHGMVRSRTILSSICRLDAAQ</sequence>
<dbReference type="AlphaFoldDB" id="A0A9N8DPJ1"/>
<proteinExistence type="predicted"/>
<organism evidence="1 2">
    <name type="scientific">Seminavis robusta</name>
    <dbReference type="NCBI Taxonomy" id="568900"/>
    <lineage>
        <taxon>Eukaryota</taxon>
        <taxon>Sar</taxon>
        <taxon>Stramenopiles</taxon>
        <taxon>Ochrophyta</taxon>
        <taxon>Bacillariophyta</taxon>
        <taxon>Bacillariophyceae</taxon>
        <taxon>Bacillariophycidae</taxon>
        <taxon>Naviculales</taxon>
        <taxon>Naviculaceae</taxon>
        <taxon>Seminavis</taxon>
    </lineage>
</organism>
<evidence type="ECO:0000313" key="2">
    <source>
        <dbReference type="Proteomes" id="UP001153069"/>
    </source>
</evidence>
<dbReference type="Proteomes" id="UP001153069">
    <property type="component" value="Unassembled WGS sequence"/>
</dbReference>